<reference evidence="2 3" key="1">
    <citation type="submission" date="2018-07" db="EMBL/GenBank/DDBJ databases">
        <title>Whole Genome Shotgun Sequence of Streptomyces spongiicola strain 531S.</title>
        <authorList>
            <person name="Dohra H."/>
            <person name="Kodani S."/>
        </authorList>
    </citation>
    <scope>NUCLEOTIDE SEQUENCE [LARGE SCALE GENOMIC DNA]</scope>
    <source>
        <strain evidence="2 3">531S</strain>
    </source>
</reference>
<evidence type="ECO:0000313" key="3">
    <source>
        <dbReference type="Proteomes" id="UP000265354"/>
    </source>
</evidence>
<gene>
    <name evidence="2" type="ORF">SSP531S_23010</name>
</gene>
<evidence type="ECO:0000256" key="1">
    <source>
        <dbReference type="SAM" id="MobiDB-lite"/>
    </source>
</evidence>
<evidence type="ECO:0000313" key="2">
    <source>
        <dbReference type="EMBL" id="GBQ00879.1"/>
    </source>
</evidence>
<dbReference type="EMBL" id="BGZL01000005">
    <property type="protein sequence ID" value="GBQ00879.1"/>
    <property type="molecule type" value="Genomic_DNA"/>
</dbReference>
<comment type="caution">
    <text evidence="2">The sequence shown here is derived from an EMBL/GenBank/DDBJ whole genome shotgun (WGS) entry which is preliminary data.</text>
</comment>
<dbReference type="Proteomes" id="UP000265354">
    <property type="component" value="Unassembled WGS sequence"/>
</dbReference>
<proteinExistence type="predicted"/>
<name>A0A388SWD8_9ACTN</name>
<protein>
    <submittedName>
        <fullName evidence="2">Uncharacterized protein</fullName>
    </submittedName>
</protein>
<sequence length="158" mass="17276">MADCPFRGGMAFQATEKIVPDAPPETLEEAVRKYDAALGECDTDIAGLEQLLLKKREHRMRLASGKEEAWAALTCTQSALKTAREMFAPQQKITGSPRSQAGHSLSSPQTRSFPARHPPPIHPNLEATHPPVLTSRRTSPTPVAPAHSRKRLANPPTR</sequence>
<feature type="compositionally biased region" description="Polar residues" evidence="1">
    <location>
        <begin position="91"/>
        <end position="112"/>
    </location>
</feature>
<accession>A0A388SWD8</accession>
<organism evidence="2 3">
    <name type="scientific">Streptomyces spongiicola</name>
    <dbReference type="NCBI Taxonomy" id="1690221"/>
    <lineage>
        <taxon>Bacteria</taxon>
        <taxon>Bacillati</taxon>
        <taxon>Actinomycetota</taxon>
        <taxon>Actinomycetes</taxon>
        <taxon>Kitasatosporales</taxon>
        <taxon>Streptomycetaceae</taxon>
        <taxon>Streptomyces</taxon>
    </lineage>
</organism>
<dbReference type="AlphaFoldDB" id="A0A388SWD8"/>
<feature type="region of interest" description="Disordered" evidence="1">
    <location>
        <begin position="87"/>
        <end position="158"/>
    </location>
</feature>